<sequence>MTLMMNTYPVLHWYLIQKPDADQPGPSKRLRTSSSNRKSPWIMPFDGDILKPGYRTVDVLEIELPGHVHKPRRYPRIWQRFRDDIVINHTSGSRVMHAKYVYEGGMRAHVGPREYHWRRVLDHYTAVVALPAHSRRRATHAKLLTGQLADEALRALNNTEFAIHPDWLYCRHIEQHWKPRENEFLHFLKWRTIKSDFAARKLHHLYSPLPPTPYDMPYQCDEDLMARVCRDAVATARWAHAHHEFSIQDCGSCVLGSTTAFLATESGLTRWHMYHATSAHAEPPEGSVWPKAVNEPWYVGAAAAPGTLFVHAPAMPVRHMRKTEDRPAKIGLRAEWMTAARTLAQIGVAGFHFHPTHLDDLVEAITNFPCPDAERESCEEICDHEHWECNLIDDAGWILSQGKVDQVEPEPEREGVRQHLATKHPVAMAALLKDEVFKLHWVHDYQAVCFIKEDTEFSKGPSSFQTSLLRSVWRTASFLVQLAANIFYFLTLYSTSVPVQADTQVEKEKRRKRLYRDYEREKYERLYDPRVLVNKTRFAACDRTRAVYQLQVNSIKKQ</sequence>
<dbReference type="Pfam" id="PF08473">
    <property type="entry name" value="VGCC_alpha2"/>
    <property type="match status" value="1"/>
</dbReference>
<protein>
    <recommendedName>
        <fullName evidence="1">Voltage-dependent calcium channel alpha-2/delta subunit conserved region domain-containing protein</fullName>
    </recommendedName>
</protein>
<dbReference type="EMBL" id="BGZK01001434">
    <property type="protein sequence ID" value="GBP79856.1"/>
    <property type="molecule type" value="Genomic_DNA"/>
</dbReference>
<evidence type="ECO:0000313" key="2">
    <source>
        <dbReference type="EMBL" id="GBP79856.1"/>
    </source>
</evidence>
<dbReference type="GO" id="GO:0005891">
    <property type="term" value="C:voltage-gated calcium channel complex"/>
    <property type="evidence" value="ECO:0007669"/>
    <property type="project" value="TreeGrafter"/>
</dbReference>
<organism evidence="2 3">
    <name type="scientific">Eumeta variegata</name>
    <name type="common">Bagworm moth</name>
    <name type="synonym">Eumeta japonica</name>
    <dbReference type="NCBI Taxonomy" id="151549"/>
    <lineage>
        <taxon>Eukaryota</taxon>
        <taxon>Metazoa</taxon>
        <taxon>Ecdysozoa</taxon>
        <taxon>Arthropoda</taxon>
        <taxon>Hexapoda</taxon>
        <taxon>Insecta</taxon>
        <taxon>Pterygota</taxon>
        <taxon>Neoptera</taxon>
        <taxon>Endopterygota</taxon>
        <taxon>Lepidoptera</taxon>
        <taxon>Glossata</taxon>
        <taxon>Ditrysia</taxon>
        <taxon>Tineoidea</taxon>
        <taxon>Psychidae</taxon>
        <taxon>Oiketicinae</taxon>
        <taxon>Eumeta</taxon>
    </lineage>
</organism>
<dbReference type="PANTHER" id="PTHR10166:SF37">
    <property type="entry name" value="STOLID, ISOFORM H"/>
    <property type="match status" value="1"/>
</dbReference>
<name>A0A4C1YUA4_EUMVA</name>
<keyword evidence="3" id="KW-1185">Reference proteome</keyword>
<dbReference type="InterPro" id="IPR051173">
    <property type="entry name" value="Ca_channel_alpha-2/delta"/>
</dbReference>
<proteinExistence type="predicted"/>
<dbReference type="Proteomes" id="UP000299102">
    <property type="component" value="Unassembled WGS sequence"/>
</dbReference>
<evidence type="ECO:0000313" key="3">
    <source>
        <dbReference type="Proteomes" id="UP000299102"/>
    </source>
</evidence>
<dbReference type="AlphaFoldDB" id="A0A4C1YUA4"/>
<gene>
    <name evidence="2" type="ORF">EVAR_89295_1</name>
</gene>
<dbReference type="PANTHER" id="PTHR10166">
    <property type="entry name" value="VOLTAGE-DEPENDENT CALCIUM CHANNEL SUBUNIT ALPHA-2/DELTA-RELATED"/>
    <property type="match status" value="1"/>
</dbReference>
<accession>A0A4C1YUA4</accession>
<dbReference type="GO" id="GO:0005245">
    <property type="term" value="F:voltage-gated calcium channel activity"/>
    <property type="evidence" value="ECO:0007669"/>
    <property type="project" value="TreeGrafter"/>
</dbReference>
<dbReference type="InterPro" id="IPR013680">
    <property type="entry name" value="VDCC_a2/dsu"/>
</dbReference>
<comment type="caution">
    <text evidence="2">The sequence shown here is derived from an EMBL/GenBank/DDBJ whole genome shotgun (WGS) entry which is preliminary data.</text>
</comment>
<reference evidence="2 3" key="1">
    <citation type="journal article" date="2019" name="Commun. Biol.">
        <title>The bagworm genome reveals a unique fibroin gene that provides high tensile strength.</title>
        <authorList>
            <person name="Kono N."/>
            <person name="Nakamura H."/>
            <person name="Ohtoshi R."/>
            <person name="Tomita M."/>
            <person name="Numata K."/>
            <person name="Arakawa K."/>
        </authorList>
    </citation>
    <scope>NUCLEOTIDE SEQUENCE [LARGE SCALE GENOMIC DNA]</scope>
</reference>
<dbReference type="STRING" id="151549.A0A4C1YUA4"/>
<feature type="domain" description="Voltage-dependent calcium channel alpha-2/delta subunit conserved region" evidence="1">
    <location>
        <begin position="219"/>
        <end position="497"/>
    </location>
</feature>
<evidence type="ECO:0000259" key="1">
    <source>
        <dbReference type="Pfam" id="PF08473"/>
    </source>
</evidence>
<dbReference type="OrthoDB" id="10054666at2759"/>